<dbReference type="Proteomes" id="UP000199520">
    <property type="component" value="Unassembled WGS sequence"/>
</dbReference>
<accession>A0A1I4Q2H7</accession>
<evidence type="ECO:0000313" key="2">
    <source>
        <dbReference type="Proteomes" id="UP000199520"/>
    </source>
</evidence>
<sequence>MRCHEHGFIDSNNYQPALEFVLVSHTNVSCIIQYKLQDNNLHVAAADYLTTRELTILGHYQK</sequence>
<evidence type="ECO:0000313" key="1">
    <source>
        <dbReference type="EMBL" id="SFM34204.1"/>
    </source>
</evidence>
<keyword evidence="2" id="KW-1185">Reference proteome</keyword>
<dbReference type="RefSeq" id="WP_090944240.1">
    <property type="nucleotide sequence ID" value="NZ_FOTS01000081.1"/>
</dbReference>
<reference evidence="2" key="1">
    <citation type="submission" date="2016-10" db="EMBL/GenBank/DDBJ databases">
        <authorList>
            <person name="Varghese N."/>
            <person name="Submissions S."/>
        </authorList>
    </citation>
    <scope>NUCLEOTIDE SEQUENCE [LARGE SCALE GENOMIC DNA]</scope>
    <source>
        <strain evidence="2">DSM 13327</strain>
    </source>
</reference>
<organism evidence="1 2">
    <name type="scientific">Pelosinus propionicus DSM 13327</name>
    <dbReference type="NCBI Taxonomy" id="1123291"/>
    <lineage>
        <taxon>Bacteria</taxon>
        <taxon>Bacillati</taxon>
        <taxon>Bacillota</taxon>
        <taxon>Negativicutes</taxon>
        <taxon>Selenomonadales</taxon>
        <taxon>Sporomusaceae</taxon>
        <taxon>Pelosinus</taxon>
    </lineage>
</organism>
<proteinExistence type="predicted"/>
<protein>
    <submittedName>
        <fullName evidence="1">Uncharacterized protein</fullName>
    </submittedName>
</protein>
<dbReference type="EMBL" id="FOTS01000081">
    <property type="protein sequence ID" value="SFM34204.1"/>
    <property type="molecule type" value="Genomic_DNA"/>
</dbReference>
<dbReference type="AlphaFoldDB" id="A0A1I4Q2H7"/>
<dbReference type="STRING" id="1123291.SAMN04490355_10819"/>
<name>A0A1I4Q2H7_9FIRM</name>
<gene>
    <name evidence="1" type="ORF">SAMN04490355_10819</name>
</gene>